<dbReference type="KEGG" id="egt:105952825"/>
<evidence type="ECO:0000313" key="8">
    <source>
        <dbReference type="Proteomes" id="UP000030748"/>
    </source>
</evidence>
<dbReference type="AlphaFoldDB" id="A0A022RQI9"/>
<dbReference type="PANTHER" id="PTHR33076">
    <property type="entry name" value="NON-SPECIFIC LIPID-TRANSFER PROTEIN 2-RELATED"/>
    <property type="match status" value="1"/>
</dbReference>
<keyword evidence="3 4" id="KW-0446">Lipid-binding</keyword>
<dbReference type="InterPro" id="IPR016140">
    <property type="entry name" value="Bifunc_inhib/LTP/seed_store"/>
</dbReference>
<dbReference type="OMA" id="CASYLWR"/>
<dbReference type="PhylomeDB" id="A0A022RQI9"/>
<dbReference type="InterPro" id="IPR036312">
    <property type="entry name" value="Bifun_inhib/LTP/seed_sf"/>
</dbReference>
<accession>A0A022RQI9</accession>
<feature type="signal peptide" evidence="5">
    <location>
        <begin position="1"/>
        <end position="26"/>
    </location>
</feature>
<dbReference type="PRINTS" id="PR00382">
    <property type="entry name" value="LIPIDTRNSFER"/>
</dbReference>
<dbReference type="Proteomes" id="UP000030748">
    <property type="component" value="Unassembled WGS sequence"/>
</dbReference>
<name>A0A022RQI9_ERYGU</name>
<dbReference type="GO" id="GO:0008289">
    <property type="term" value="F:lipid binding"/>
    <property type="evidence" value="ECO:0007669"/>
    <property type="project" value="UniProtKB-KW"/>
</dbReference>
<proteinExistence type="inferred from homology"/>
<evidence type="ECO:0000256" key="3">
    <source>
        <dbReference type="ARBA" id="ARBA00023121"/>
    </source>
</evidence>
<evidence type="ECO:0000313" key="7">
    <source>
        <dbReference type="EMBL" id="EYU42018.1"/>
    </source>
</evidence>
<dbReference type="STRING" id="4155.A0A022RQI9"/>
<feature type="chain" id="PRO_5001505325" description="Non-specific lipid-transfer protein" evidence="5">
    <location>
        <begin position="27"/>
        <end position="118"/>
    </location>
</feature>
<dbReference type="Pfam" id="PF00234">
    <property type="entry name" value="Tryp_alpha_amyl"/>
    <property type="match status" value="1"/>
</dbReference>
<dbReference type="SUPFAM" id="SSF47699">
    <property type="entry name" value="Bifunctional inhibitor/lipid-transfer protein/seed storage 2S albumin"/>
    <property type="match status" value="1"/>
</dbReference>
<dbReference type="OrthoDB" id="1890443at2759"/>
<sequence>MENINVKYVAVIMIWLVVNTGGPASAAITCGSVLTSISPCISYVQRGGVVPTSCCDGVKALNDKTRATPDLQAACTCLKALIPSVGANAALVNGLPAKCHVDLPYQYSPSLDCSKLTR</sequence>
<dbReference type="InterPro" id="IPR000528">
    <property type="entry name" value="Plant_nsLTP"/>
</dbReference>
<dbReference type="EMBL" id="KI630319">
    <property type="protein sequence ID" value="EYU42018.1"/>
    <property type="molecule type" value="Genomic_DNA"/>
</dbReference>
<feature type="domain" description="Bifunctional inhibitor/plant lipid transfer protein/seed storage helical" evidence="6">
    <location>
        <begin position="30"/>
        <end position="113"/>
    </location>
</feature>
<evidence type="ECO:0000256" key="4">
    <source>
        <dbReference type="RuleBase" id="RU000628"/>
    </source>
</evidence>
<comment type="similarity">
    <text evidence="1 4">Belongs to the plant LTP family.</text>
</comment>
<protein>
    <recommendedName>
        <fullName evidence="4">Non-specific lipid-transfer protein</fullName>
    </recommendedName>
</protein>
<keyword evidence="5" id="KW-0732">Signal</keyword>
<evidence type="ECO:0000256" key="1">
    <source>
        <dbReference type="ARBA" id="ARBA00009748"/>
    </source>
</evidence>
<organism evidence="7 8">
    <name type="scientific">Erythranthe guttata</name>
    <name type="common">Yellow monkey flower</name>
    <name type="synonym">Mimulus guttatus</name>
    <dbReference type="NCBI Taxonomy" id="4155"/>
    <lineage>
        <taxon>Eukaryota</taxon>
        <taxon>Viridiplantae</taxon>
        <taxon>Streptophyta</taxon>
        <taxon>Embryophyta</taxon>
        <taxon>Tracheophyta</taxon>
        <taxon>Spermatophyta</taxon>
        <taxon>Magnoliopsida</taxon>
        <taxon>eudicotyledons</taxon>
        <taxon>Gunneridae</taxon>
        <taxon>Pentapetalae</taxon>
        <taxon>asterids</taxon>
        <taxon>lamiids</taxon>
        <taxon>Lamiales</taxon>
        <taxon>Phrymaceae</taxon>
        <taxon>Erythranthe</taxon>
    </lineage>
</organism>
<reference evidence="7 8" key="1">
    <citation type="journal article" date="2013" name="Proc. Natl. Acad. Sci. U.S.A.">
        <title>Fine-scale variation in meiotic recombination in Mimulus inferred from population shotgun sequencing.</title>
        <authorList>
            <person name="Hellsten U."/>
            <person name="Wright K.M."/>
            <person name="Jenkins J."/>
            <person name="Shu S."/>
            <person name="Yuan Y."/>
            <person name="Wessler S.R."/>
            <person name="Schmutz J."/>
            <person name="Willis J.H."/>
            <person name="Rokhsar D.S."/>
        </authorList>
    </citation>
    <scope>NUCLEOTIDE SEQUENCE [LARGE SCALE GENOMIC DNA]</scope>
    <source>
        <strain evidence="8">cv. DUN x IM62</strain>
    </source>
</reference>
<comment type="function">
    <text evidence="4">Plant non-specific lipid-transfer proteins transfer phospholipids as well as galactolipids across membranes. May play a role in wax or cutin deposition in the cell walls of expanding epidermal cells and certain secretory tissues.</text>
</comment>
<dbReference type="Gene3D" id="1.10.110.10">
    <property type="entry name" value="Plant lipid-transfer and hydrophobic proteins"/>
    <property type="match status" value="1"/>
</dbReference>
<evidence type="ECO:0000256" key="5">
    <source>
        <dbReference type="SAM" id="SignalP"/>
    </source>
</evidence>
<dbReference type="SMART" id="SM00499">
    <property type="entry name" value="AAI"/>
    <property type="match status" value="1"/>
</dbReference>
<keyword evidence="8" id="KW-1185">Reference proteome</keyword>
<gene>
    <name evidence="7" type="ORF">MIMGU_mgv1a016520mg</name>
</gene>
<evidence type="ECO:0000259" key="6">
    <source>
        <dbReference type="SMART" id="SM00499"/>
    </source>
</evidence>
<dbReference type="GO" id="GO:0006869">
    <property type="term" value="P:lipid transport"/>
    <property type="evidence" value="ECO:0007669"/>
    <property type="project" value="InterPro"/>
</dbReference>
<keyword evidence="2 4" id="KW-0813">Transport</keyword>
<dbReference type="CDD" id="cd01960">
    <property type="entry name" value="nsLTP1"/>
    <property type="match status" value="1"/>
</dbReference>
<evidence type="ECO:0000256" key="2">
    <source>
        <dbReference type="ARBA" id="ARBA00022448"/>
    </source>
</evidence>